<evidence type="ECO:0000256" key="4">
    <source>
        <dbReference type="ARBA" id="ARBA00012950"/>
    </source>
</evidence>
<evidence type="ECO:0000313" key="14">
    <source>
        <dbReference type="Proteomes" id="UP000053257"/>
    </source>
</evidence>
<keyword evidence="8" id="KW-0539">Nucleus</keyword>
<keyword evidence="7" id="KW-0808">Transferase</keyword>
<feature type="domain" description="N-acetyltransferase" evidence="12">
    <location>
        <begin position="105"/>
        <end position="184"/>
    </location>
</feature>
<dbReference type="InterPro" id="IPR016181">
    <property type="entry name" value="Acyl_CoA_acyltransferase"/>
</dbReference>
<comment type="catalytic activity">
    <reaction evidence="10">
        <text>N-terminal L-seryl-[histone H2A] + acetyl-CoA = N-terminal N(alpha)-acetyl-L-seryl-[histone H2A] + CoA + H(+)</text>
        <dbReference type="Rhea" id="RHEA:50600"/>
        <dbReference type="Rhea" id="RHEA-COMP:12742"/>
        <dbReference type="Rhea" id="RHEA-COMP:12744"/>
        <dbReference type="ChEBI" id="CHEBI:15378"/>
        <dbReference type="ChEBI" id="CHEBI:57287"/>
        <dbReference type="ChEBI" id="CHEBI:57288"/>
        <dbReference type="ChEBI" id="CHEBI:64738"/>
        <dbReference type="ChEBI" id="CHEBI:83690"/>
        <dbReference type="EC" id="2.3.1.257"/>
    </reaction>
</comment>
<evidence type="ECO:0000256" key="2">
    <source>
        <dbReference type="ARBA" id="ARBA00004496"/>
    </source>
</evidence>
<dbReference type="EC" id="2.3.1.257" evidence="4"/>
<dbReference type="Pfam" id="PF00583">
    <property type="entry name" value="Acetyltransf_1"/>
    <property type="match status" value="1"/>
</dbReference>
<reference evidence="13 14" key="1">
    <citation type="journal article" date="2014" name="PLoS Genet.">
        <title>Analysis of the Phlebiopsis gigantea genome, transcriptome and secretome provides insight into its pioneer colonization strategies of wood.</title>
        <authorList>
            <person name="Hori C."/>
            <person name="Ishida T."/>
            <person name="Igarashi K."/>
            <person name="Samejima M."/>
            <person name="Suzuki H."/>
            <person name="Master E."/>
            <person name="Ferreira P."/>
            <person name="Ruiz-Duenas F.J."/>
            <person name="Held B."/>
            <person name="Canessa P."/>
            <person name="Larrondo L.F."/>
            <person name="Schmoll M."/>
            <person name="Druzhinina I.S."/>
            <person name="Kubicek C.P."/>
            <person name="Gaskell J.A."/>
            <person name="Kersten P."/>
            <person name="St John F."/>
            <person name="Glasner J."/>
            <person name="Sabat G."/>
            <person name="Splinter BonDurant S."/>
            <person name="Syed K."/>
            <person name="Yadav J."/>
            <person name="Mgbeahuruike A.C."/>
            <person name="Kovalchuk A."/>
            <person name="Asiegbu F.O."/>
            <person name="Lackner G."/>
            <person name="Hoffmeister D."/>
            <person name="Rencoret J."/>
            <person name="Gutierrez A."/>
            <person name="Sun H."/>
            <person name="Lindquist E."/>
            <person name="Barry K."/>
            <person name="Riley R."/>
            <person name="Grigoriev I.V."/>
            <person name="Henrissat B."/>
            <person name="Kues U."/>
            <person name="Berka R.M."/>
            <person name="Martinez A.T."/>
            <person name="Covert S.F."/>
            <person name="Blanchette R.A."/>
            <person name="Cullen D."/>
        </authorList>
    </citation>
    <scope>NUCLEOTIDE SEQUENCE [LARGE SCALE GENOMIC DNA]</scope>
    <source>
        <strain evidence="13 14">11061_1 CR5-6</strain>
    </source>
</reference>
<dbReference type="PANTHER" id="PTHR20531">
    <property type="entry name" value="N-ALPHA-ACETYLTRANSFERASE 40"/>
    <property type="match status" value="1"/>
</dbReference>
<dbReference type="Gene3D" id="3.40.630.30">
    <property type="match status" value="1"/>
</dbReference>
<dbReference type="GO" id="GO:0005634">
    <property type="term" value="C:nucleus"/>
    <property type="evidence" value="ECO:0007669"/>
    <property type="project" value="UniProtKB-SubCell"/>
</dbReference>
<evidence type="ECO:0000256" key="11">
    <source>
        <dbReference type="ARBA" id="ARBA00049524"/>
    </source>
</evidence>
<dbReference type="InterPro" id="IPR039949">
    <property type="entry name" value="NAA40"/>
</dbReference>
<evidence type="ECO:0000256" key="7">
    <source>
        <dbReference type="ARBA" id="ARBA00022679"/>
    </source>
</evidence>
<comment type="catalytic activity">
    <reaction evidence="11">
        <text>N-terminal L-seryl-[histone H4] + acetyl-CoA = N-terminal N(alpha)-acetyl-L-seryl-[histone H4] + CoA + H(+)</text>
        <dbReference type="Rhea" id="RHEA:50596"/>
        <dbReference type="Rhea" id="RHEA-COMP:12740"/>
        <dbReference type="Rhea" id="RHEA-COMP:12743"/>
        <dbReference type="ChEBI" id="CHEBI:15378"/>
        <dbReference type="ChEBI" id="CHEBI:57287"/>
        <dbReference type="ChEBI" id="CHEBI:57288"/>
        <dbReference type="ChEBI" id="CHEBI:64738"/>
        <dbReference type="ChEBI" id="CHEBI:83690"/>
        <dbReference type="EC" id="2.3.1.257"/>
    </reaction>
</comment>
<gene>
    <name evidence="13" type="ORF">PHLGIDRAFT_123988</name>
</gene>
<evidence type="ECO:0000256" key="8">
    <source>
        <dbReference type="ARBA" id="ARBA00023242"/>
    </source>
</evidence>
<dbReference type="GO" id="GO:0005737">
    <property type="term" value="C:cytoplasm"/>
    <property type="evidence" value="ECO:0007669"/>
    <property type="project" value="UniProtKB-SubCell"/>
</dbReference>
<evidence type="ECO:0000256" key="5">
    <source>
        <dbReference type="ARBA" id="ARBA00015043"/>
    </source>
</evidence>
<dbReference type="SUPFAM" id="SSF55729">
    <property type="entry name" value="Acyl-CoA N-acyltransferases (Nat)"/>
    <property type="match status" value="1"/>
</dbReference>
<comment type="similarity">
    <text evidence="3">Belongs to the acetyltransferase family. NAA40 subfamily.</text>
</comment>
<name>A0A0C3P3E5_PHLG1</name>
<comment type="subcellular location">
    <subcellularLocation>
        <location evidence="2">Cytoplasm</location>
    </subcellularLocation>
    <subcellularLocation>
        <location evidence="1">Nucleus</location>
    </subcellularLocation>
</comment>
<evidence type="ECO:0000256" key="10">
    <source>
        <dbReference type="ARBA" id="ARBA00047821"/>
    </source>
</evidence>
<keyword evidence="6" id="KW-0963">Cytoplasm</keyword>
<evidence type="ECO:0000256" key="9">
    <source>
        <dbReference type="ARBA" id="ARBA00023315"/>
    </source>
</evidence>
<dbReference type="GO" id="GO:0010485">
    <property type="term" value="F:histone H4 acetyltransferase activity"/>
    <property type="evidence" value="ECO:0007669"/>
    <property type="project" value="InterPro"/>
</dbReference>
<evidence type="ECO:0000256" key="1">
    <source>
        <dbReference type="ARBA" id="ARBA00004123"/>
    </source>
</evidence>
<keyword evidence="14" id="KW-1185">Reference proteome</keyword>
<evidence type="ECO:0000313" key="13">
    <source>
        <dbReference type="EMBL" id="KIP12439.1"/>
    </source>
</evidence>
<sequence length="215" mass="24218">MATLHERPVAVRKASQATSVQLAEDLPSSLTREAHTFTVNLLHSSELSESWKDAIWDIIEDNMEEMCAKSSVGWEPREKAKELFHADVRFIILSIPAVPASDLKTEDSDVVVGFSVFKFGYEEGETLLSCYDIQLAGDFQKLGLEEFLACEMLDLGTRWNMEKVMLTVLKVNSSADQFYRRLGFTLDASSPDFVREDGDDDDAGHCDYEILSFML</sequence>
<dbReference type="PANTHER" id="PTHR20531:SF1">
    <property type="entry name" value="N-ALPHA-ACETYLTRANSFERASE 40"/>
    <property type="match status" value="1"/>
</dbReference>
<keyword evidence="9" id="KW-0012">Acyltransferase</keyword>
<dbReference type="STRING" id="745531.A0A0C3P3E5"/>
<evidence type="ECO:0000256" key="3">
    <source>
        <dbReference type="ARBA" id="ARBA00008870"/>
    </source>
</evidence>
<dbReference type="OrthoDB" id="424551at2759"/>
<dbReference type="AlphaFoldDB" id="A0A0C3P3E5"/>
<evidence type="ECO:0000256" key="6">
    <source>
        <dbReference type="ARBA" id="ARBA00022490"/>
    </source>
</evidence>
<dbReference type="HOGENOM" id="CLU_051699_1_0_1"/>
<dbReference type="GO" id="GO:1990189">
    <property type="term" value="F:protein N-terminal-serine acetyltransferase activity"/>
    <property type="evidence" value="ECO:0007669"/>
    <property type="project" value="UniProtKB-EC"/>
</dbReference>
<dbReference type="EMBL" id="KN840439">
    <property type="protein sequence ID" value="KIP12439.1"/>
    <property type="molecule type" value="Genomic_DNA"/>
</dbReference>
<dbReference type="InterPro" id="IPR000182">
    <property type="entry name" value="GNAT_dom"/>
</dbReference>
<proteinExistence type="inferred from homology"/>
<evidence type="ECO:0000259" key="12">
    <source>
        <dbReference type="Pfam" id="PF00583"/>
    </source>
</evidence>
<dbReference type="GO" id="GO:0043998">
    <property type="term" value="F:histone H2A acetyltransferase activity"/>
    <property type="evidence" value="ECO:0007669"/>
    <property type="project" value="InterPro"/>
</dbReference>
<accession>A0A0C3P3E5</accession>
<dbReference type="Proteomes" id="UP000053257">
    <property type="component" value="Unassembled WGS sequence"/>
</dbReference>
<organism evidence="13 14">
    <name type="scientific">Phlebiopsis gigantea (strain 11061_1 CR5-6)</name>
    <name type="common">White-rot fungus</name>
    <name type="synonym">Peniophora gigantea</name>
    <dbReference type="NCBI Taxonomy" id="745531"/>
    <lineage>
        <taxon>Eukaryota</taxon>
        <taxon>Fungi</taxon>
        <taxon>Dikarya</taxon>
        <taxon>Basidiomycota</taxon>
        <taxon>Agaricomycotina</taxon>
        <taxon>Agaricomycetes</taxon>
        <taxon>Polyporales</taxon>
        <taxon>Phanerochaetaceae</taxon>
        <taxon>Phlebiopsis</taxon>
    </lineage>
</organism>
<protein>
    <recommendedName>
        <fullName evidence="5">N-alpha-acetyltransferase 40</fullName>
        <ecNumber evidence="4">2.3.1.257</ecNumber>
    </recommendedName>
</protein>